<dbReference type="Pfam" id="PF19951">
    <property type="entry name" value="DUF6413"/>
    <property type="match status" value="1"/>
</dbReference>
<proteinExistence type="predicted"/>
<dbReference type="RefSeq" id="XP_030981517.1">
    <property type="nucleotide sequence ID" value="XM_031127362.1"/>
</dbReference>
<reference evidence="3" key="3">
    <citation type="submission" date="2025-08" db="UniProtKB">
        <authorList>
            <consortium name="RefSeq"/>
        </authorList>
    </citation>
    <scope>IDENTIFICATION</scope>
    <source>
        <strain evidence="3">NI907</strain>
    </source>
</reference>
<name>A0A6P8B2V2_PYRGI</name>
<dbReference type="KEGG" id="pgri:PgNI_07349"/>
<dbReference type="Proteomes" id="UP000515153">
    <property type="component" value="Unplaced"/>
</dbReference>
<keyword evidence="2" id="KW-1185">Reference proteome</keyword>
<keyword evidence="1" id="KW-0732">Signal</keyword>
<feature type="signal peptide" evidence="1">
    <location>
        <begin position="1"/>
        <end position="18"/>
    </location>
</feature>
<evidence type="ECO:0000313" key="3">
    <source>
        <dbReference type="RefSeq" id="XP_030981517.1"/>
    </source>
</evidence>
<dbReference type="GeneID" id="41962271"/>
<sequence length="117" mass="12411">MHTSSFFSLVVSITGVLGDNITFGTGSTGGRCCDHGVSDPSETCKKKGLNSYGCTDWSYSAKDGGDFLYFPKGGCDVDTVKNWPVGRDVLDFIPGSVVTHLKEKTSDLEVGFIGCAN</sequence>
<evidence type="ECO:0000313" key="2">
    <source>
        <dbReference type="Proteomes" id="UP000515153"/>
    </source>
</evidence>
<feature type="chain" id="PRO_5028274351" evidence="1">
    <location>
        <begin position="19"/>
        <end position="117"/>
    </location>
</feature>
<reference evidence="3" key="1">
    <citation type="journal article" date="2019" name="Mol. Biol. Evol.">
        <title>Blast fungal genomes show frequent chromosomal changes, gene gains and losses, and effector gene turnover.</title>
        <authorList>
            <person name="Gomez Luciano L.B."/>
            <person name="Jason Tsai I."/>
            <person name="Chuma I."/>
            <person name="Tosa Y."/>
            <person name="Chen Y.H."/>
            <person name="Li J.Y."/>
            <person name="Li M.Y."/>
            <person name="Jade Lu M.Y."/>
            <person name="Nakayashiki H."/>
            <person name="Li W.H."/>
        </authorList>
    </citation>
    <scope>NUCLEOTIDE SEQUENCE</scope>
    <source>
        <strain evidence="3">NI907</strain>
    </source>
</reference>
<protein>
    <submittedName>
        <fullName evidence="3">Uncharacterized protein</fullName>
    </submittedName>
</protein>
<evidence type="ECO:0000256" key="1">
    <source>
        <dbReference type="SAM" id="SignalP"/>
    </source>
</evidence>
<dbReference type="InterPro" id="IPR045634">
    <property type="entry name" value="DUF6413"/>
</dbReference>
<gene>
    <name evidence="3" type="ORF">PgNI_07349</name>
</gene>
<reference evidence="3" key="2">
    <citation type="submission" date="2019-10" db="EMBL/GenBank/DDBJ databases">
        <authorList>
            <consortium name="NCBI Genome Project"/>
        </authorList>
    </citation>
    <scope>NUCLEOTIDE SEQUENCE</scope>
    <source>
        <strain evidence="3">NI907</strain>
    </source>
</reference>
<accession>A0A6P8B2V2</accession>
<dbReference type="AlphaFoldDB" id="A0A6P8B2V2"/>
<organism evidence="2 3">
    <name type="scientific">Pyricularia grisea</name>
    <name type="common">Crabgrass-specific blast fungus</name>
    <name type="synonym">Magnaporthe grisea</name>
    <dbReference type="NCBI Taxonomy" id="148305"/>
    <lineage>
        <taxon>Eukaryota</taxon>
        <taxon>Fungi</taxon>
        <taxon>Dikarya</taxon>
        <taxon>Ascomycota</taxon>
        <taxon>Pezizomycotina</taxon>
        <taxon>Sordariomycetes</taxon>
        <taxon>Sordariomycetidae</taxon>
        <taxon>Magnaporthales</taxon>
        <taxon>Pyriculariaceae</taxon>
        <taxon>Pyricularia</taxon>
    </lineage>
</organism>